<dbReference type="AlphaFoldDB" id="A0A0M3J1F1"/>
<evidence type="ECO:0000256" key="2">
    <source>
        <dbReference type="ARBA" id="ARBA00022737"/>
    </source>
</evidence>
<protein>
    <submittedName>
        <fullName evidence="7">Troponin C</fullName>
    </submittedName>
</protein>
<proteinExistence type="predicted"/>
<dbReference type="SMART" id="SM00054">
    <property type="entry name" value="EFh"/>
    <property type="match status" value="2"/>
</dbReference>
<evidence type="ECO:0000313" key="6">
    <source>
        <dbReference type="Proteomes" id="UP000267096"/>
    </source>
</evidence>
<reference evidence="5 6" key="2">
    <citation type="submission" date="2018-11" db="EMBL/GenBank/DDBJ databases">
        <authorList>
            <consortium name="Pathogen Informatics"/>
        </authorList>
    </citation>
    <scope>NUCLEOTIDE SEQUENCE [LARGE SCALE GENOMIC DNA]</scope>
</reference>
<dbReference type="PROSITE" id="PS50222">
    <property type="entry name" value="EF_HAND_2"/>
    <property type="match status" value="2"/>
</dbReference>
<keyword evidence="6" id="KW-1185">Reference proteome</keyword>
<dbReference type="Gene3D" id="1.10.238.10">
    <property type="entry name" value="EF-hand"/>
    <property type="match status" value="1"/>
</dbReference>
<accession>A0A0M3J1F1</accession>
<sequence length="104" mass="12152">MFPEIGNHEIDFDEFCDVMKRLNAKKRSWNEVVRECFTVFDRSESGAVSKKDFEFILREVGDITDNAIIDEIFDEVDVDGDGIIDYDEFTFMVRNYMTDDDIGT</sequence>
<dbReference type="InterPro" id="IPR011992">
    <property type="entry name" value="EF-hand-dom_pair"/>
</dbReference>
<evidence type="ECO:0000313" key="5">
    <source>
        <dbReference type="EMBL" id="VDK18548.1"/>
    </source>
</evidence>
<evidence type="ECO:0000259" key="4">
    <source>
        <dbReference type="PROSITE" id="PS50222"/>
    </source>
</evidence>
<gene>
    <name evidence="5" type="ORF">ASIM_LOCUS1234</name>
</gene>
<dbReference type="CDD" id="cd00051">
    <property type="entry name" value="EFh"/>
    <property type="match status" value="1"/>
</dbReference>
<dbReference type="SUPFAM" id="SSF47473">
    <property type="entry name" value="EF-hand"/>
    <property type="match status" value="1"/>
</dbReference>
<evidence type="ECO:0000256" key="1">
    <source>
        <dbReference type="ARBA" id="ARBA00022723"/>
    </source>
</evidence>
<feature type="domain" description="EF-hand" evidence="4">
    <location>
        <begin position="64"/>
        <end position="99"/>
    </location>
</feature>
<dbReference type="WBParaSite" id="ASIM_0000135201-mRNA-1">
    <property type="protein sequence ID" value="ASIM_0000135201-mRNA-1"/>
    <property type="gene ID" value="ASIM_0000135201"/>
</dbReference>
<dbReference type="EMBL" id="UYRR01001208">
    <property type="protein sequence ID" value="VDK18548.1"/>
    <property type="molecule type" value="Genomic_DNA"/>
</dbReference>
<dbReference type="Proteomes" id="UP000267096">
    <property type="component" value="Unassembled WGS sequence"/>
</dbReference>
<dbReference type="OrthoDB" id="429467at2759"/>
<dbReference type="PROSITE" id="PS00018">
    <property type="entry name" value="EF_HAND_1"/>
    <property type="match status" value="2"/>
</dbReference>
<dbReference type="InterPro" id="IPR018247">
    <property type="entry name" value="EF_Hand_1_Ca_BS"/>
</dbReference>
<name>A0A0M3J1F1_ANISI</name>
<reference evidence="7" key="1">
    <citation type="submission" date="2017-02" db="UniProtKB">
        <authorList>
            <consortium name="WormBaseParasite"/>
        </authorList>
    </citation>
    <scope>IDENTIFICATION</scope>
</reference>
<dbReference type="InterPro" id="IPR050145">
    <property type="entry name" value="Centrin_CML-like"/>
</dbReference>
<keyword evidence="2" id="KW-0677">Repeat</keyword>
<dbReference type="Pfam" id="PF13499">
    <property type="entry name" value="EF-hand_7"/>
    <property type="match status" value="1"/>
</dbReference>
<evidence type="ECO:0000313" key="7">
    <source>
        <dbReference type="WBParaSite" id="ASIM_0000135201-mRNA-1"/>
    </source>
</evidence>
<keyword evidence="1" id="KW-0479">Metal-binding</keyword>
<feature type="domain" description="EF-hand" evidence="4">
    <location>
        <begin position="28"/>
        <end position="63"/>
    </location>
</feature>
<dbReference type="FunFam" id="1.10.238.10:FF:000336">
    <property type="entry name" value="HLH domain-containing protein"/>
    <property type="match status" value="1"/>
</dbReference>
<dbReference type="PANTHER" id="PTHR23050">
    <property type="entry name" value="CALCIUM BINDING PROTEIN"/>
    <property type="match status" value="1"/>
</dbReference>
<dbReference type="GO" id="GO:0005509">
    <property type="term" value="F:calcium ion binding"/>
    <property type="evidence" value="ECO:0007669"/>
    <property type="project" value="InterPro"/>
</dbReference>
<evidence type="ECO:0000256" key="3">
    <source>
        <dbReference type="ARBA" id="ARBA00022837"/>
    </source>
</evidence>
<organism evidence="7">
    <name type="scientific">Anisakis simplex</name>
    <name type="common">Herring worm</name>
    <dbReference type="NCBI Taxonomy" id="6269"/>
    <lineage>
        <taxon>Eukaryota</taxon>
        <taxon>Metazoa</taxon>
        <taxon>Ecdysozoa</taxon>
        <taxon>Nematoda</taxon>
        <taxon>Chromadorea</taxon>
        <taxon>Rhabditida</taxon>
        <taxon>Spirurina</taxon>
        <taxon>Ascaridomorpha</taxon>
        <taxon>Ascaridoidea</taxon>
        <taxon>Anisakidae</taxon>
        <taxon>Anisakis</taxon>
        <taxon>Anisakis simplex complex</taxon>
    </lineage>
</organism>
<dbReference type="InterPro" id="IPR002048">
    <property type="entry name" value="EF_hand_dom"/>
</dbReference>
<keyword evidence="3" id="KW-0106">Calcium</keyword>